<evidence type="ECO:0000256" key="7">
    <source>
        <dbReference type="HAMAP-Rule" id="MF_00639"/>
    </source>
</evidence>
<evidence type="ECO:0000313" key="12">
    <source>
        <dbReference type="Proteomes" id="UP000183898"/>
    </source>
</evidence>
<dbReference type="Pfam" id="PF02875">
    <property type="entry name" value="Mur_ligase_C"/>
    <property type="match status" value="1"/>
</dbReference>
<keyword evidence="7 8" id="KW-0961">Cell wall biogenesis/degradation</keyword>
<dbReference type="InterPro" id="IPR036565">
    <property type="entry name" value="Mur-like_cat_sf"/>
</dbReference>
<dbReference type="PANTHER" id="PTHR43692:SF1">
    <property type="entry name" value="UDP-N-ACETYLMURAMOYLALANINE--D-GLUTAMATE LIGASE"/>
    <property type="match status" value="1"/>
</dbReference>
<feature type="domain" description="Mur ligase C-terminal" evidence="9">
    <location>
        <begin position="335"/>
        <end position="448"/>
    </location>
</feature>
<keyword evidence="6 7" id="KW-0067">ATP-binding</keyword>
<dbReference type="InterPro" id="IPR005762">
    <property type="entry name" value="MurD"/>
</dbReference>
<evidence type="ECO:0000256" key="2">
    <source>
        <dbReference type="ARBA" id="ARBA00004752"/>
    </source>
</evidence>
<dbReference type="InterPro" id="IPR036615">
    <property type="entry name" value="Mur_ligase_C_dom_sf"/>
</dbReference>
<feature type="binding site" evidence="7">
    <location>
        <begin position="123"/>
        <end position="129"/>
    </location>
    <ligand>
        <name>ATP</name>
        <dbReference type="ChEBI" id="CHEBI:30616"/>
    </ligand>
</feature>
<dbReference type="GO" id="GO:0008764">
    <property type="term" value="F:UDP-N-acetylmuramoylalanine-D-glutamate ligase activity"/>
    <property type="evidence" value="ECO:0007669"/>
    <property type="project" value="UniProtKB-UniRule"/>
</dbReference>
<dbReference type="SUPFAM" id="SSF51984">
    <property type="entry name" value="MurCD N-terminal domain"/>
    <property type="match status" value="1"/>
</dbReference>
<reference evidence="11 12" key="1">
    <citation type="submission" date="2016-10" db="EMBL/GenBank/DDBJ databases">
        <authorList>
            <person name="de Groot N.N."/>
        </authorList>
    </citation>
    <scope>NUCLEOTIDE SEQUENCE [LARGE SCALE GENOMIC DNA]</scope>
    <source>
        <strain evidence="11 12">Nl18</strain>
    </source>
</reference>
<evidence type="ECO:0000256" key="1">
    <source>
        <dbReference type="ARBA" id="ARBA00004496"/>
    </source>
</evidence>
<sequence>MNLQGRTVLVLGLGETGLSMAKWLFRRGALVRAADTRNEPPGMRAFNSALPQAEVFTGSLAASAFSGVDLIAISPGLPLSEPLVQQALKEGIPVVGDMELFAWAVGAVGDAGGGRPKLVGITGSNGKTTVTAMTGAMLKKAGWDVEVAGNIGPAVLDALMRREDAGKMPQAWVLELSSFQLETTKSLGVDAAAVLNVSEDHLDRYAGMQEYAAAKARIFLGGSNETGAGGKADSEGVQILNGDDPVVRQMTLAGRPHVTFSLGTPQSDRDFGLLREGGDTWLMQGDTPLMKAGELAITGRHNCANALAALALCRALAVPFEPLLQALREFRGLPHRVEKVAAFSGITFYDDSKGTNVGATVAALKGLGQPVVLIAGGDGKAQNFSPLAAPIGEHGRAVVLIGRDAERIAVAINECGVPLHRAQTMEEAVRKSFQLAREGDAVLMSPACASFDMFDNYVHRAEAFVAAVRSMQAARAGSNSATVAGRH</sequence>
<dbReference type="UniPathway" id="UPA00219"/>
<dbReference type="GO" id="GO:0005524">
    <property type="term" value="F:ATP binding"/>
    <property type="evidence" value="ECO:0007669"/>
    <property type="project" value="UniProtKB-UniRule"/>
</dbReference>
<feature type="domain" description="Mur ligase central" evidence="10">
    <location>
        <begin position="121"/>
        <end position="312"/>
    </location>
</feature>
<comment type="catalytic activity">
    <reaction evidence="7 8">
        <text>UDP-N-acetyl-alpha-D-muramoyl-L-alanine + D-glutamate + ATP = UDP-N-acetyl-alpha-D-muramoyl-L-alanyl-D-glutamate + ADP + phosphate + H(+)</text>
        <dbReference type="Rhea" id="RHEA:16429"/>
        <dbReference type="ChEBI" id="CHEBI:15378"/>
        <dbReference type="ChEBI" id="CHEBI:29986"/>
        <dbReference type="ChEBI" id="CHEBI:30616"/>
        <dbReference type="ChEBI" id="CHEBI:43474"/>
        <dbReference type="ChEBI" id="CHEBI:83898"/>
        <dbReference type="ChEBI" id="CHEBI:83900"/>
        <dbReference type="ChEBI" id="CHEBI:456216"/>
        <dbReference type="EC" id="6.3.2.9"/>
    </reaction>
</comment>
<dbReference type="NCBIfam" id="TIGR01087">
    <property type="entry name" value="murD"/>
    <property type="match status" value="1"/>
</dbReference>
<name>A0A1H8MV73_9PROT</name>
<dbReference type="GO" id="GO:0051301">
    <property type="term" value="P:cell division"/>
    <property type="evidence" value="ECO:0007669"/>
    <property type="project" value="UniProtKB-KW"/>
</dbReference>
<dbReference type="GO" id="GO:0008360">
    <property type="term" value="P:regulation of cell shape"/>
    <property type="evidence" value="ECO:0007669"/>
    <property type="project" value="UniProtKB-KW"/>
</dbReference>
<dbReference type="EC" id="6.3.2.9" evidence="7 8"/>
<comment type="subcellular location">
    <subcellularLocation>
        <location evidence="1 7 8">Cytoplasm</location>
    </subcellularLocation>
</comment>
<evidence type="ECO:0000256" key="3">
    <source>
        <dbReference type="ARBA" id="ARBA00022490"/>
    </source>
</evidence>
<dbReference type="Pfam" id="PF21799">
    <property type="entry name" value="MurD-like_N"/>
    <property type="match status" value="1"/>
</dbReference>
<dbReference type="GO" id="GO:0009252">
    <property type="term" value="P:peptidoglycan biosynthetic process"/>
    <property type="evidence" value="ECO:0007669"/>
    <property type="project" value="UniProtKB-UniRule"/>
</dbReference>
<comment type="function">
    <text evidence="7 8">Cell wall formation. Catalyzes the addition of glutamate to the nucleotide precursor UDP-N-acetylmuramoyl-L-alanine (UMA).</text>
</comment>
<evidence type="ECO:0000259" key="9">
    <source>
        <dbReference type="Pfam" id="PF02875"/>
    </source>
</evidence>
<gene>
    <name evidence="7" type="primary">murD</name>
    <name evidence="11" type="ORF">SAMN05216404_11415</name>
</gene>
<dbReference type="Pfam" id="PF08245">
    <property type="entry name" value="Mur_ligase_M"/>
    <property type="match status" value="1"/>
</dbReference>
<dbReference type="Proteomes" id="UP000183898">
    <property type="component" value="Unassembled WGS sequence"/>
</dbReference>
<dbReference type="SUPFAM" id="SSF53623">
    <property type="entry name" value="MurD-like peptide ligases, catalytic domain"/>
    <property type="match status" value="1"/>
</dbReference>
<dbReference type="Gene3D" id="3.40.50.720">
    <property type="entry name" value="NAD(P)-binding Rossmann-like Domain"/>
    <property type="match status" value="1"/>
</dbReference>
<protein>
    <recommendedName>
        <fullName evidence="7 8">UDP-N-acetylmuramoylalanine--D-glutamate ligase</fullName>
        <ecNumber evidence="7 8">6.3.2.9</ecNumber>
    </recommendedName>
    <alternativeName>
        <fullName evidence="7">D-glutamic acid-adding enzyme</fullName>
    </alternativeName>
    <alternativeName>
        <fullName evidence="7">UDP-N-acetylmuramoyl-L-alanyl-D-glutamate synthetase</fullName>
    </alternativeName>
</protein>
<dbReference type="Gene3D" id="3.90.190.20">
    <property type="entry name" value="Mur ligase, C-terminal domain"/>
    <property type="match status" value="1"/>
</dbReference>
<dbReference type="Gene3D" id="3.40.1190.10">
    <property type="entry name" value="Mur-like, catalytic domain"/>
    <property type="match status" value="1"/>
</dbReference>
<dbReference type="InterPro" id="IPR013221">
    <property type="entry name" value="Mur_ligase_cen"/>
</dbReference>
<dbReference type="RefSeq" id="WP_074748594.1">
    <property type="nucleotide sequence ID" value="NZ_FOCT01000014.1"/>
</dbReference>
<dbReference type="SUPFAM" id="SSF53244">
    <property type="entry name" value="MurD-like peptide ligases, peptide-binding domain"/>
    <property type="match status" value="1"/>
</dbReference>
<keyword evidence="7 8" id="KW-0131">Cell cycle</keyword>
<keyword evidence="7 8" id="KW-0132">Cell division</keyword>
<comment type="similarity">
    <text evidence="7">Belongs to the MurCDEF family.</text>
</comment>
<keyword evidence="7 8" id="KW-0133">Cell shape</keyword>
<evidence type="ECO:0000256" key="5">
    <source>
        <dbReference type="ARBA" id="ARBA00022741"/>
    </source>
</evidence>
<dbReference type="InterPro" id="IPR004101">
    <property type="entry name" value="Mur_ligase_C"/>
</dbReference>
<evidence type="ECO:0000256" key="8">
    <source>
        <dbReference type="RuleBase" id="RU003664"/>
    </source>
</evidence>
<keyword evidence="3 7" id="KW-0963">Cytoplasm</keyword>
<dbReference type="AlphaFoldDB" id="A0A1H8MV73"/>
<proteinExistence type="inferred from homology"/>
<evidence type="ECO:0000256" key="4">
    <source>
        <dbReference type="ARBA" id="ARBA00022598"/>
    </source>
</evidence>
<dbReference type="GO" id="GO:0005737">
    <property type="term" value="C:cytoplasm"/>
    <property type="evidence" value="ECO:0007669"/>
    <property type="project" value="UniProtKB-SubCell"/>
</dbReference>
<keyword evidence="7 8" id="KW-0573">Peptidoglycan synthesis</keyword>
<keyword evidence="4 7" id="KW-0436">Ligase</keyword>
<dbReference type="EMBL" id="FOCT01000014">
    <property type="protein sequence ID" value="SEO21295.1"/>
    <property type="molecule type" value="Genomic_DNA"/>
</dbReference>
<dbReference type="GO" id="GO:0071555">
    <property type="term" value="P:cell wall organization"/>
    <property type="evidence" value="ECO:0007669"/>
    <property type="project" value="UniProtKB-KW"/>
</dbReference>
<evidence type="ECO:0000256" key="6">
    <source>
        <dbReference type="ARBA" id="ARBA00022840"/>
    </source>
</evidence>
<organism evidence="11 12">
    <name type="scientific">Nitrosospira multiformis</name>
    <dbReference type="NCBI Taxonomy" id="1231"/>
    <lineage>
        <taxon>Bacteria</taxon>
        <taxon>Pseudomonadati</taxon>
        <taxon>Pseudomonadota</taxon>
        <taxon>Betaproteobacteria</taxon>
        <taxon>Nitrosomonadales</taxon>
        <taxon>Nitrosomonadaceae</taxon>
        <taxon>Nitrosospira</taxon>
    </lineage>
</organism>
<keyword evidence="5 7" id="KW-0547">Nucleotide-binding</keyword>
<evidence type="ECO:0000313" key="11">
    <source>
        <dbReference type="EMBL" id="SEO21295.1"/>
    </source>
</evidence>
<evidence type="ECO:0000259" key="10">
    <source>
        <dbReference type="Pfam" id="PF08245"/>
    </source>
</evidence>
<accession>A0A1H8MV73</accession>
<dbReference type="PANTHER" id="PTHR43692">
    <property type="entry name" value="UDP-N-ACETYLMURAMOYLALANINE--D-GLUTAMATE LIGASE"/>
    <property type="match status" value="1"/>
</dbReference>
<dbReference type="HAMAP" id="MF_00639">
    <property type="entry name" value="MurD"/>
    <property type="match status" value="1"/>
</dbReference>
<comment type="pathway">
    <text evidence="2 7 8">Cell wall biogenesis; peptidoglycan biosynthesis.</text>
</comment>